<sequence length="72" mass="8107">MGEIKAKMTVKDLSALEKTFEAVKINFSLKKADGTTFILPILPKIKDDNGNVYCELDDEGERILKEYLGLED</sequence>
<gene>
    <name evidence="1" type="ORF">HFZ78_09855</name>
</gene>
<reference evidence="1 2" key="1">
    <citation type="submission" date="2020-04" db="EMBL/GenBank/DDBJ databases">
        <title>Genome-Wide Identification of 5-Methylcytosine Sites in Bacterial Genomes By High-Throughput Sequencing of MspJI Restriction Fragments.</title>
        <authorList>
            <person name="Wu V."/>
        </authorList>
    </citation>
    <scope>NUCLEOTIDE SEQUENCE [LARGE SCALE GENOMIC DNA]</scope>
    <source>
        <strain evidence="1 2">S2</strain>
    </source>
</reference>
<name>A0A6H1P0I6_PRIMG</name>
<protein>
    <submittedName>
        <fullName evidence="1">Uncharacterized protein</fullName>
    </submittedName>
</protein>
<evidence type="ECO:0000313" key="1">
    <source>
        <dbReference type="EMBL" id="QIZ06962.1"/>
    </source>
</evidence>
<accession>A0A6H1P0I6</accession>
<proteinExistence type="predicted"/>
<dbReference type="AlphaFoldDB" id="A0A6H1P0I6"/>
<evidence type="ECO:0000313" key="2">
    <source>
        <dbReference type="Proteomes" id="UP000501868"/>
    </source>
</evidence>
<dbReference type="EMBL" id="CP051128">
    <property type="protein sequence ID" value="QIZ06962.1"/>
    <property type="molecule type" value="Genomic_DNA"/>
</dbReference>
<reference evidence="1 2" key="2">
    <citation type="submission" date="2020-04" db="EMBL/GenBank/DDBJ databases">
        <authorList>
            <person name="Fomenkov A."/>
            <person name="Anton B.P."/>
            <person name="Roberts R.J."/>
        </authorList>
    </citation>
    <scope>NUCLEOTIDE SEQUENCE [LARGE SCALE GENOMIC DNA]</scope>
    <source>
        <strain evidence="1 2">S2</strain>
    </source>
</reference>
<organism evidence="1 2">
    <name type="scientific">Priestia megaterium</name>
    <name type="common">Bacillus megaterium</name>
    <dbReference type="NCBI Taxonomy" id="1404"/>
    <lineage>
        <taxon>Bacteria</taxon>
        <taxon>Bacillati</taxon>
        <taxon>Bacillota</taxon>
        <taxon>Bacilli</taxon>
        <taxon>Bacillales</taxon>
        <taxon>Bacillaceae</taxon>
        <taxon>Priestia</taxon>
    </lineage>
</organism>
<dbReference type="Proteomes" id="UP000501868">
    <property type="component" value="Chromosome"/>
</dbReference>